<proteinExistence type="predicted"/>
<dbReference type="AlphaFoldDB" id="A0A6I6D3J0"/>
<protein>
    <submittedName>
        <fullName evidence="3">Cupin domain-containing protein</fullName>
    </submittedName>
</protein>
<dbReference type="CDD" id="cd02214">
    <property type="entry name" value="cupin_MJ1618"/>
    <property type="match status" value="1"/>
</dbReference>
<evidence type="ECO:0000313" key="4">
    <source>
        <dbReference type="Proteomes" id="UP000427716"/>
    </source>
</evidence>
<dbReference type="InterPro" id="IPR014710">
    <property type="entry name" value="RmlC-like_jellyroll"/>
</dbReference>
<dbReference type="InterPro" id="IPR011051">
    <property type="entry name" value="RmlC_Cupin_sf"/>
</dbReference>
<name>A0A6I6D3J0_9GAMM</name>
<evidence type="ECO:0000259" key="2">
    <source>
        <dbReference type="Pfam" id="PF07883"/>
    </source>
</evidence>
<dbReference type="InterPro" id="IPR013096">
    <property type="entry name" value="Cupin_2"/>
</dbReference>
<dbReference type="Pfam" id="PF07883">
    <property type="entry name" value="Cupin_2"/>
    <property type="match status" value="1"/>
</dbReference>
<dbReference type="Gene3D" id="2.60.120.10">
    <property type="entry name" value="Jelly Rolls"/>
    <property type="match status" value="1"/>
</dbReference>
<feature type="domain" description="Cupin type-2" evidence="2">
    <location>
        <begin position="52"/>
        <end position="119"/>
    </location>
</feature>
<dbReference type="PANTHER" id="PTHR36114:SF4">
    <property type="entry name" value="CUPIN 2 CONSERVED BARREL DOMAIN-CONTAINING PROTEIN"/>
    <property type="match status" value="1"/>
</dbReference>
<dbReference type="SUPFAM" id="SSF51182">
    <property type="entry name" value="RmlC-like cupins"/>
    <property type="match status" value="1"/>
</dbReference>
<feature type="compositionally biased region" description="Polar residues" evidence="1">
    <location>
        <begin position="136"/>
        <end position="152"/>
    </location>
</feature>
<dbReference type="InterPro" id="IPR052044">
    <property type="entry name" value="PKS_Associated_Protein"/>
</dbReference>
<sequence>MAKRRRPGPDRSSYLNHRSRVEPIRAPDGSSVRELLHPSRHAIERLSVAEASIDPGESTRLHRHPVAEEVYQILDGAGLMELGDERLAVVPGDIIRIAPGQPHRIEARSEVPLRLLCICQPAYRDEDTEFLDTPDPSDTGTTWSSSAAHSNS</sequence>
<dbReference type="KEGG" id="ghl:GM160_07685"/>
<dbReference type="PANTHER" id="PTHR36114">
    <property type="entry name" value="16.7 KDA PROTEIN IN WHIE LOCUS"/>
    <property type="match status" value="1"/>
</dbReference>
<keyword evidence="4" id="KW-1185">Reference proteome</keyword>
<organism evidence="3 4">
    <name type="scientific">Guyparkeria halophila</name>
    <dbReference type="NCBI Taxonomy" id="47960"/>
    <lineage>
        <taxon>Bacteria</taxon>
        <taxon>Pseudomonadati</taxon>
        <taxon>Pseudomonadota</taxon>
        <taxon>Gammaproteobacteria</taxon>
        <taxon>Chromatiales</taxon>
        <taxon>Thioalkalibacteraceae</taxon>
        <taxon>Guyparkeria</taxon>
    </lineage>
</organism>
<feature type="region of interest" description="Disordered" evidence="1">
    <location>
        <begin position="1"/>
        <end position="31"/>
    </location>
</feature>
<evidence type="ECO:0000313" key="3">
    <source>
        <dbReference type="EMBL" id="QGT78787.1"/>
    </source>
</evidence>
<dbReference type="EMBL" id="CP046415">
    <property type="protein sequence ID" value="QGT78787.1"/>
    <property type="molecule type" value="Genomic_DNA"/>
</dbReference>
<feature type="region of interest" description="Disordered" evidence="1">
    <location>
        <begin position="128"/>
        <end position="152"/>
    </location>
</feature>
<gene>
    <name evidence="3" type="ORF">GM160_07685</name>
</gene>
<reference evidence="3 4" key="1">
    <citation type="submission" date="2019-11" db="EMBL/GenBank/DDBJ databases">
        <authorList>
            <person name="Zhang J."/>
            <person name="Sun C."/>
        </authorList>
    </citation>
    <scope>NUCLEOTIDE SEQUENCE [LARGE SCALE GENOMIC DNA]</scope>
    <source>
        <strain evidence="4">sp2</strain>
    </source>
</reference>
<accession>A0A6I6D3J0</accession>
<dbReference type="Proteomes" id="UP000427716">
    <property type="component" value="Chromosome"/>
</dbReference>
<evidence type="ECO:0000256" key="1">
    <source>
        <dbReference type="SAM" id="MobiDB-lite"/>
    </source>
</evidence>
<dbReference type="RefSeq" id="WP_156574324.1">
    <property type="nucleotide sequence ID" value="NZ_CP046415.1"/>
</dbReference>